<dbReference type="InterPro" id="IPR009875">
    <property type="entry name" value="PilZ_domain"/>
</dbReference>
<dbReference type="OrthoDB" id="7210926at2"/>
<name>A0A059FNX7_9PROT</name>
<dbReference type="PATRIC" id="fig|1280950.3.peg.1983"/>
<dbReference type="Gene3D" id="2.40.10.220">
    <property type="entry name" value="predicted glycosyltransferase like domains"/>
    <property type="match status" value="1"/>
</dbReference>
<evidence type="ECO:0000259" key="1">
    <source>
        <dbReference type="Pfam" id="PF07238"/>
    </source>
</evidence>
<accession>A0A059FNX7</accession>
<reference evidence="2 3" key="1">
    <citation type="journal article" date="2014" name="Antonie Van Leeuwenhoek">
        <title>Hyphomonas beringensis sp. nov. and Hyphomonas chukchiensis sp. nov., isolated from surface seawater of the Bering Sea and Chukchi Sea.</title>
        <authorList>
            <person name="Li C."/>
            <person name="Lai Q."/>
            <person name="Li G."/>
            <person name="Dong C."/>
            <person name="Wang J."/>
            <person name="Liao Y."/>
            <person name="Shao Z."/>
        </authorList>
    </citation>
    <scope>NUCLEOTIDE SEQUENCE [LARGE SCALE GENOMIC DNA]</scope>
    <source>
        <strain evidence="2 3">MHS-2</strain>
    </source>
</reference>
<feature type="domain" description="PilZ" evidence="1">
    <location>
        <begin position="19"/>
        <end position="97"/>
    </location>
</feature>
<dbReference type="RefSeq" id="WP_035616566.1">
    <property type="nucleotide sequence ID" value="NZ_ARYK01000004.1"/>
</dbReference>
<evidence type="ECO:0000313" key="3">
    <source>
        <dbReference type="Proteomes" id="UP000025171"/>
    </source>
</evidence>
<sequence length="98" mass="11122">MDQVMNALPSEPPHVDRDSFRRRTLKGGRIELSNHASTFDVTIRDMSLSGALLVLKDVWVPPEYFGLLVAHPNSRQSQRHACQKVWQKGTLLGVRFLP</sequence>
<gene>
    <name evidence="2" type="ORF">HJO_09924</name>
</gene>
<dbReference type="AlphaFoldDB" id="A0A059FNX7"/>
<dbReference type="SUPFAM" id="SSF141371">
    <property type="entry name" value="PilZ domain-like"/>
    <property type="match status" value="1"/>
</dbReference>
<comment type="caution">
    <text evidence="2">The sequence shown here is derived from an EMBL/GenBank/DDBJ whole genome shotgun (WGS) entry which is preliminary data.</text>
</comment>
<dbReference type="EMBL" id="ARYK01000004">
    <property type="protein sequence ID" value="KCZ92344.1"/>
    <property type="molecule type" value="Genomic_DNA"/>
</dbReference>
<protein>
    <recommendedName>
        <fullName evidence="1">PilZ domain-containing protein</fullName>
    </recommendedName>
</protein>
<dbReference type="Proteomes" id="UP000025171">
    <property type="component" value="Unassembled WGS sequence"/>
</dbReference>
<evidence type="ECO:0000313" key="2">
    <source>
        <dbReference type="EMBL" id="KCZ92344.1"/>
    </source>
</evidence>
<dbReference type="Pfam" id="PF07238">
    <property type="entry name" value="PilZ"/>
    <property type="match status" value="1"/>
</dbReference>
<proteinExistence type="predicted"/>
<dbReference type="GO" id="GO:0035438">
    <property type="term" value="F:cyclic-di-GMP binding"/>
    <property type="evidence" value="ECO:0007669"/>
    <property type="project" value="InterPro"/>
</dbReference>
<keyword evidence="3" id="KW-1185">Reference proteome</keyword>
<dbReference type="STRING" id="1280950.HJO_09924"/>
<organism evidence="2 3">
    <name type="scientific">Hyphomonas johnsonii MHS-2</name>
    <dbReference type="NCBI Taxonomy" id="1280950"/>
    <lineage>
        <taxon>Bacteria</taxon>
        <taxon>Pseudomonadati</taxon>
        <taxon>Pseudomonadota</taxon>
        <taxon>Alphaproteobacteria</taxon>
        <taxon>Hyphomonadales</taxon>
        <taxon>Hyphomonadaceae</taxon>
        <taxon>Hyphomonas</taxon>
    </lineage>
</organism>